<dbReference type="PANTHER" id="PTHR33332">
    <property type="entry name" value="REVERSE TRANSCRIPTASE DOMAIN-CONTAINING PROTEIN"/>
    <property type="match status" value="1"/>
</dbReference>
<feature type="non-terminal residue" evidence="2">
    <location>
        <position position="205"/>
    </location>
</feature>
<dbReference type="InterPro" id="IPR043502">
    <property type="entry name" value="DNA/RNA_pol_sf"/>
</dbReference>
<feature type="domain" description="Reverse transcriptase" evidence="1">
    <location>
        <begin position="1"/>
        <end position="172"/>
    </location>
</feature>
<organism evidence="2">
    <name type="scientific">Ixodes ricinus</name>
    <name type="common">Common tick</name>
    <name type="synonym">Acarus ricinus</name>
    <dbReference type="NCBI Taxonomy" id="34613"/>
    <lineage>
        <taxon>Eukaryota</taxon>
        <taxon>Metazoa</taxon>
        <taxon>Ecdysozoa</taxon>
        <taxon>Arthropoda</taxon>
        <taxon>Chelicerata</taxon>
        <taxon>Arachnida</taxon>
        <taxon>Acari</taxon>
        <taxon>Parasitiformes</taxon>
        <taxon>Ixodida</taxon>
        <taxon>Ixodoidea</taxon>
        <taxon>Ixodidae</taxon>
        <taxon>Ixodinae</taxon>
        <taxon>Ixodes</taxon>
    </lineage>
</organism>
<proteinExistence type="evidence at transcript level"/>
<dbReference type="SUPFAM" id="SSF56672">
    <property type="entry name" value="DNA/RNA polymerases"/>
    <property type="match status" value="1"/>
</dbReference>
<dbReference type="EMBL" id="GBIH01002552">
    <property type="protein sequence ID" value="JAC92158.1"/>
    <property type="molecule type" value="mRNA"/>
</dbReference>
<dbReference type="GO" id="GO:0071897">
    <property type="term" value="P:DNA biosynthetic process"/>
    <property type="evidence" value="ECO:0007669"/>
    <property type="project" value="UniProtKB-ARBA"/>
</dbReference>
<dbReference type="AlphaFoldDB" id="A0A090XE31"/>
<dbReference type="PROSITE" id="PS50878">
    <property type="entry name" value="RT_POL"/>
    <property type="match status" value="1"/>
</dbReference>
<protein>
    <submittedName>
        <fullName evidence="2">Putative tick transposon</fullName>
    </submittedName>
</protein>
<name>A0A090XE31_IXORI</name>
<feature type="non-terminal residue" evidence="2">
    <location>
        <position position="1"/>
    </location>
</feature>
<dbReference type="InterPro" id="IPR000477">
    <property type="entry name" value="RT_dom"/>
</dbReference>
<evidence type="ECO:0000313" key="2">
    <source>
        <dbReference type="EMBL" id="JAC92158.1"/>
    </source>
</evidence>
<sequence>ISKAFDNVSHSVILEHLASTNCGTRMYSFIHNFLSGRTASSQVPNHQSTPFPLHRGVPQGSILSPTLFNIAMMHLPHTLSAIPNLHHSLYADDITLWTTTGSPGEQGDALTEACHRIQQYTTKCGLSLSPEKSEYIVVSNNNKDPNRQLISPHLNQNPIPRRTHVKILGVTFQQNGAANLTINKLIQHTNQVTQMLKRVAKRHRG</sequence>
<accession>A0A090XE31</accession>
<reference evidence="2" key="1">
    <citation type="journal article" date="2015" name="PLoS Negl. Trop. Dis.">
        <title>Deep Sequencing Analysis of the Ixodes ricinus Haemocytome.</title>
        <authorList>
            <person name="Kotsyfakis M."/>
            <person name="Kopacek P."/>
            <person name="Franta Z."/>
            <person name="Pedra J.H."/>
            <person name="Ribeiro J.M."/>
        </authorList>
    </citation>
    <scope>NUCLEOTIDE SEQUENCE</scope>
</reference>
<evidence type="ECO:0000259" key="1">
    <source>
        <dbReference type="PROSITE" id="PS50878"/>
    </source>
</evidence>
<dbReference type="Pfam" id="PF00078">
    <property type="entry name" value="RVT_1"/>
    <property type="match status" value="1"/>
</dbReference>